<dbReference type="AlphaFoldDB" id="A0A7W7H329"/>
<dbReference type="EMBL" id="JACHNB010000001">
    <property type="protein sequence ID" value="MBB4743090.1"/>
    <property type="molecule type" value="Genomic_DNA"/>
</dbReference>
<evidence type="ECO:0000256" key="2">
    <source>
        <dbReference type="SAM" id="Phobius"/>
    </source>
</evidence>
<name>A0A7W7H329_9ACTN</name>
<evidence type="ECO:0000256" key="1">
    <source>
        <dbReference type="SAM" id="MobiDB-lite"/>
    </source>
</evidence>
<evidence type="ECO:0000313" key="3">
    <source>
        <dbReference type="EMBL" id="MBB4743090.1"/>
    </source>
</evidence>
<dbReference type="Proteomes" id="UP000546162">
    <property type="component" value="Unassembled WGS sequence"/>
</dbReference>
<evidence type="ECO:0000313" key="4">
    <source>
        <dbReference type="Proteomes" id="UP000546162"/>
    </source>
</evidence>
<organism evidence="3 4">
    <name type="scientific">Actinoplanes octamycinicus</name>
    <dbReference type="NCBI Taxonomy" id="135948"/>
    <lineage>
        <taxon>Bacteria</taxon>
        <taxon>Bacillati</taxon>
        <taxon>Actinomycetota</taxon>
        <taxon>Actinomycetes</taxon>
        <taxon>Micromonosporales</taxon>
        <taxon>Micromonosporaceae</taxon>
        <taxon>Actinoplanes</taxon>
    </lineage>
</organism>
<feature type="transmembrane region" description="Helical" evidence="2">
    <location>
        <begin position="58"/>
        <end position="81"/>
    </location>
</feature>
<dbReference type="RefSeq" id="WP_185043402.1">
    <property type="nucleotide sequence ID" value="NZ_BAABFG010000005.1"/>
</dbReference>
<accession>A0A7W7H329</accession>
<proteinExistence type="predicted"/>
<feature type="region of interest" description="Disordered" evidence="1">
    <location>
        <begin position="202"/>
        <end position="231"/>
    </location>
</feature>
<keyword evidence="2" id="KW-0472">Membrane</keyword>
<comment type="caution">
    <text evidence="3">The sequence shown here is derived from an EMBL/GenBank/DDBJ whole genome shotgun (WGS) entry which is preliminary data.</text>
</comment>
<keyword evidence="4" id="KW-1185">Reference proteome</keyword>
<sequence>MAKRARCGVRTTVTGMVLLAAGLTLGRRPTRIPEPPRPERTGLTEYEKATLTAARRQAWGTVVGAVAGAAALLVSLGAFLISVQTWQSQTEHEERVYSSQVALWAVIGPDRSSILPPGLDVHVQNLAPVPMHQARLLAPLASGAVAEGSLGDMQPCTVQSFRIAPPPGETFAKAPEQWLGYADLILEFAESDHVWRLSKTGLESLPEQPGPGEHPKLVQANHRQNAAGSCG</sequence>
<keyword evidence="2" id="KW-1133">Transmembrane helix</keyword>
<gene>
    <name evidence="3" type="ORF">BJY16_006549</name>
</gene>
<keyword evidence="2" id="KW-0812">Transmembrane</keyword>
<reference evidence="3 4" key="1">
    <citation type="submission" date="2020-08" db="EMBL/GenBank/DDBJ databases">
        <title>Sequencing the genomes of 1000 actinobacteria strains.</title>
        <authorList>
            <person name="Klenk H.-P."/>
        </authorList>
    </citation>
    <scope>NUCLEOTIDE SEQUENCE [LARGE SCALE GENOMIC DNA]</scope>
    <source>
        <strain evidence="3 4">DSM 45809</strain>
    </source>
</reference>
<protein>
    <submittedName>
        <fullName evidence="3">Uncharacterized protein</fullName>
    </submittedName>
</protein>
<feature type="compositionally biased region" description="Polar residues" evidence="1">
    <location>
        <begin position="221"/>
        <end position="231"/>
    </location>
</feature>